<dbReference type="CDD" id="cd06850">
    <property type="entry name" value="biotinyl_domain"/>
    <property type="match status" value="1"/>
</dbReference>
<evidence type="ECO:0000259" key="4">
    <source>
        <dbReference type="PROSITE" id="PS50968"/>
    </source>
</evidence>
<dbReference type="NCBIfam" id="TIGR00531">
    <property type="entry name" value="BCCP"/>
    <property type="match status" value="1"/>
</dbReference>
<keyword evidence="2 3" id="KW-0092">Biotin</keyword>
<dbReference type="PANTHER" id="PTHR45266:SF3">
    <property type="entry name" value="OXALOACETATE DECARBOXYLASE ALPHA CHAIN"/>
    <property type="match status" value="1"/>
</dbReference>
<keyword evidence="3" id="KW-0444">Lipid biosynthesis</keyword>
<dbReference type="UniPathway" id="UPA00094"/>
<dbReference type="GO" id="GO:0003989">
    <property type="term" value="F:acetyl-CoA carboxylase activity"/>
    <property type="evidence" value="ECO:0007669"/>
    <property type="project" value="InterPro"/>
</dbReference>
<dbReference type="InterPro" id="IPR001249">
    <property type="entry name" value="AcCoA_biotinCC"/>
</dbReference>
<dbReference type="PRINTS" id="PR01071">
    <property type="entry name" value="ACOABIOTINCC"/>
</dbReference>
<dbReference type="SUPFAM" id="SSF51230">
    <property type="entry name" value="Single hybrid motif"/>
    <property type="match status" value="1"/>
</dbReference>
<evidence type="ECO:0000313" key="6">
    <source>
        <dbReference type="Proteomes" id="UP000190042"/>
    </source>
</evidence>
<dbReference type="InterPro" id="IPR050709">
    <property type="entry name" value="Biotin_Carboxyl_Carrier/Decarb"/>
</dbReference>
<accession>A0A1T4Y0J3</accession>
<dbReference type="InterPro" id="IPR000089">
    <property type="entry name" value="Biotin_lipoyl"/>
</dbReference>
<dbReference type="Gene3D" id="2.40.50.100">
    <property type="match status" value="1"/>
</dbReference>
<evidence type="ECO:0000256" key="1">
    <source>
        <dbReference type="ARBA" id="ARBA00017562"/>
    </source>
</evidence>
<reference evidence="6" key="1">
    <citation type="submission" date="2017-02" db="EMBL/GenBank/DDBJ databases">
        <authorList>
            <person name="Varghese N."/>
            <person name="Submissions S."/>
        </authorList>
    </citation>
    <scope>NUCLEOTIDE SEQUENCE [LARGE SCALE GENOMIC DNA]</scope>
    <source>
        <strain evidence="6">DSM 23966</strain>
    </source>
</reference>
<proteinExistence type="predicted"/>
<protein>
    <recommendedName>
        <fullName evidence="1 3">Biotin carboxyl carrier protein of acetyl-CoA carboxylase</fullName>
    </recommendedName>
</protein>
<name>A0A1T4Y0J3_9BACL</name>
<gene>
    <name evidence="5" type="ORF">SAMN04244570_1471</name>
</gene>
<dbReference type="EMBL" id="FUYJ01000002">
    <property type="protein sequence ID" value="SKA94775.1"/>
    <property type="molecule type" value="Genomic_DNA"/>
</dbReference>
<evidence type="ECO:0000313" key="5">
    <source>
        <dbReference type="EMBL" id="SKA94775.1"/>
    </source>
</evidence>
<dbReference type="RefSeq" id="WP_078817120.1">
    <property type="nucleotide sequence ID" value="NZ_FUYJ01000002.1"/>
</dbReference>
<dbReference type="InterPro" id="IPR011053">
    <property type="entry name" value="Single_hybrid_motif"/>
</dbReference>
<evidence type="ECO:0000256" key="2">
    <source>
        <dbReference type="ARBA" id="ARBA00023267"/>
    </source>
</evidence>
<feature type="domain" description="Lipoyl-binding" evidence="4">
    <location>
        <begin position="102"/>
        <end position="178"/>
    </location>
</feature>
<dbReference type="PANTHER" id="PTHR45266">
    <property type="entry name" value="OXALOACETATE DECARBOXYLASE ALPHA CHAIN"/>
    <property type="match status" value="1"/>
</dbReference>
<organism evidence="5 6">
    <name type="scientific">Sporosarcina newyorkensis</name>
    <dbReference type="NCBI Taxonomy" id="759851"/>
    <lineage>
        <taxon>Bacteria</taxon>
        <taxon>Bacillati</taxon>
        <taxon>Bacillota</taxon>
        <taxon>Bacilli</taxon>
        <taxon>Bacillales</taxon>
        <taxon>Caryophanaceae</taxon>
        <taxon>Sporosarcina</taxon>
    </lineage>
</organism>
<comment type="pathway">
    <text evidence="3">Lipid metabolism; fatty acid biosynthesis.</text>
</comment>
<dbReference type="AlphaFoldDB" id="A0A1T4Y0J3"/>
<keyword evidence="6" id="KW-1185">Reference proteome</keyword>
<comment type="function">
    <text evidence="3">This protein is a component of the acetyl coenzyme A carboxylase complex; first, biotin carboxylase catalyzes the carboxylation of the carrier protein and then the transcarboxylase transfers the carboxyl group to form malonyl-CoA.</text>
</comment>
<dbReference type="Pfam" id="PF00364">
    <property type="entry name" value="Biotin_lipoyl"/>
    <property type="match status" value="1"/>
</dbReference>
<keyword evidence="3" id="KW-0276">Fatty acid metabolism</keyword>
<dbReference type="GO" id="GO:0009317">
    <property type="term" value="C:acetyl-CoA carboxylase complex"/>
    <property type="evidence" value="ECO:0007669"/>
    <property type="project" value="InterPro"/>
</dbReference>
<keyword evidence="3" id="KW-0275">Fatty acid biosynthesis</keyword>
<sequence>MNEKQIMEILKMVSDSDYGFLNLVEGDFELTLLKKDMDPALLNSGLLNGNSSVQAQEKRSADPSVQAALEEAKPLSTQEAAVTVEKETALAKPAAKDYSDNHINIKAPMLGTFFRKPSPDEANYVEVGDVVEASDTLCLIEVMKLFNSVSAGKKVRVVDILAEDGQLVEYDQPLFVVEPM</sequence>
<evidence type="ECO:0000256" key="3">
    <source>
        <dbReference type="RuleBase" id="RU364072"/>
    </source>
</evidence>
<dbReference type="GO" id="GO:0006633">
    <property type="term" value="P:fatty acid biosynthetic process"/>
    <property type="evidence" value="ECO:0007669"/>
    <property type="project" value="UniProtKB-UniPathway"/>
</dbReference>
<dbReference type="Proteomes" id="UP000190042">
    <property type="component" value="Unassembled WGS sequence"/>
</dbReference>
<keyword evidence="3" id="KW-0443">Lipid metabolism</keyword>
<dbReference type="PROSITE" id="PS50968">
    <property type="entry name" value="BIOTINYL_LIPOYL"/>
    <property type="match status" value="1"/>
</dbReference>